<dbReference type="PROSITE" id="PS50894">
    <property type="entry name" value="HPT"/>
    <property type="match status" value="1"/>
</dbReference>
<name>A0A7V8NV18_9BACT</name>
<dbReference type="Proteomes" id="UP000567293">
    <property type="component" value="Unassembled WGS sequence"/>
</dbReference>
<organism evidence="4 5">
    <name type="scientific">Candidatus Acidiferrum panamense</name>
    <dbReference type="NCBI Taxonomy" id="2741543"/>
    <lineage>
        <taxon>Bacteria</taxon>
        <taxon>Pseudomonadati</taxon>
        <taxon>Acidobacteriota</taxon>
        <taxon>Terriglobia</taxon>
        <taxon>Candidatus Acidiferrales</taxon>
        <taxon>Candidatus Acidiferrum</taxon>
    </lineage>
</organism>
<feature type="domain" description="HPt" evidence="3">
    <location>
        <begin position="10"/>
        <end position="103"/>
    </location>
</feature>
<dbReference type="AlphaFoldDB" id="A0A7V8NV18"/>
<proteinExistence type="predicted"/>
<evidence type="ECO:0000313" key="5">
    <source>
        <dbReference type="Proteomes" id="UP000567293"/>
    </source>
</evidence>
<accession>A0A7V8NV18</accession>
<keyword evidence="5" id="KW-1185">Reference proteome</keyword>
<sequence>MALLAGVDGDRDLLRQMVRVFLTDYPQRAAEIKEAVRRGDAVTVERAAHTLKGALGNFAANIALAAAQELETMAKRGDLDAAGDAAATLDSELALLAEELRRLTTNSSKRPSRTHKGARQESASIGGHSTE</sequence>
<keyword evidence="1" id="KW-0597">Phosphoprotein</keyword>
<gene>
    <name evidence="4" type="ORF">HRJ53_23530</name>
</gene>
<feature type="modified residue" description="Phosphohistidine" evidence="1">
    <location>
        <position position="49"/>
    </location>
</feature>
<dbReference type="InterPro" id="IPR036641">
    <property type="entry name" value="HPT_dom_sf"/>
</dbReference>
<dbReference type="Gene3D" id="1.20.120.160">
    <property type="entry name" value="HPT domain"/>
    <property type="match status" value="1"/>
</dbReference>
<protein>
    <submittedName>
        <fullName evidence="4">Hpt domain-containing protein</fullName>
    </submittedName>
</protein>
<dbReference type="Pfam" id="PF01627">
    <property type="entry name" value="Hpt"/>
    <property type="match status" value="1"/>
</dbReference>
<dbReference type="InterPro" id="IPR008207">
    <property type="entry name" value="Sig_transdc_His_kin_Hpt_dom"/>
</dbReference>
<dbReference type="SMART" id="SM00073">
    <property type="entry name" value="HPT"/>
    <property type="match status" value="1"/>
</dbReference>
<evidence type="ECO:0000313" key="4">
    <source>
        <dbReference type="EMBL" id="MBA0087968.1"/>
    </source>
</evidence>
<evidence type="ECO:0000256" key="2">
    <source>
        <dbReference type="SAM" id="MobiDB-lite"/>
    </source>
</evidence>
<dbReference type="EMBL" id="JACDQQ010002270">
    <property type="protein sequence ID" value="MBA0087968.1"/>
    <property type="molecule type" value="Genomic_DNA"/>
</dbReference>
<comment type="caution">
    <text evidence="4">The sequence shown here is derived from an EMBL/GenBank/DDBJ whole genome shotgun (WGS) entry which is preliminary data.</text>
</comment>
<evidence type="ECO:0000256" key="1">
    <source>
        <dbReference type="PROSITE-ProRule" id="PRU00110"/>
    </source>
</evidence>
<dbReference type="GO" id="GO:0000160">
    <property type="term" value="P:phosphorelay signal transduction system"/>
    <property type="evidence" value="ECO:0007669"/>
    <property type="project" value="InterPro"/>
</dbReference>
<dbReference type="SUPFAM" id="SSF47226">
    <property type="entry name" value="Histidine-containing phosphotransfer domain, HPT domain"/>
    <property type="match status" value="1"/>
</dbReference>
<feature type="compositionally biased region" description="Polar residues" evidence="2">
    <location>
        <begin position="121"/>
        <end position="131"/>
    </location>
</feature>
<evidence type="ECO:0000259" key="3">
    <source>
        <dbReference type="PROSITE" id="PS50894"/>
    </source>
</evidence>
<dbReference type="GO" id="GO:0004672">
    <property type="term" value="F:protein kinase activity"/>
    <property type="evidence" value="ECO:0007669"/>
    <property type="project" value="UniProtKB-ARBA"/>
</dbReference>
<feature type="region of interest" description="Disordered" evidence="2">
    <location>
        <begin position="103"/>
        <end position="131"/>
    </location>
</feature>
<reference evidence="4" key="1">
    <citation type="submission" date="2020-06" db="EMBL/GenBank/DDBJ databases">
        <title>Legume-microbial interactions unlock mineral nutrients during tropical forest succession.</title>
        <authorList>
            <person name="Epihov D.Z."/>
        </authorList>
    </citation>
    <scope>NUCLEOTIDE SEQUENCE [LARGE SCALE GENOMIC DNA]</scope>
    <source>
        <strain evidence="4">Pan2503</strain>
    </source>
</reference>